<gene>
    <name evidence="2" type="ORF">JTE90_007191</name>
</gene>
<evidence type="ECO:0000313" key="3">
    <source>
        <dbReference type="Proteomes" id="UP000827092"/>
    </source>
</evidence>
<dbReference type="EMBL" id="JAFNEN010002030">
    <property type="protein sequence ID" value="KAG8173148.1"/>
    <property type="molecule type" value="Genomic_DNA"/>
</dbReference>
<evidence type="ECO:0000256" key="1">
    <source>
        <dbReference type="SAM" id="Phobius"/>
    </source>
</evidence>
<comment type="caution">
    <text evidence="2">The sequence shown here is derived from an EMBL/GenBank/DDBJ whole genome shotgun (WGS) entry which is preliminary data.</text>
</comment>
<keyword evidence="1" id="KW-1133">Transmembrane helix</keyword>
<proteinExistence type="predicted"/>
<dbReference type="AlphaFoldDB" id="A0AAV6TNE7"/>
<dbReference type="Proteomes" id="UP000827092">
    <property type="component" value="Unassembled WGS sequence"/>
</dbReference>
<protein>
    <submittedName>
        <fullName evidence="2">Uncharacterized protein</fullName>
    </submittedName>
</protein>
<keyword evidence="1" id="KW-0472">Membrane</keyword>
<name>A0AAV6TNE7_9ARAC</name>
<accession>A0AAV6TNE7</accession>
<organism evidence="2 3">
    <name type="scientific">Oedothorax gibbosus</name>
    <dbReference type="NCBI Taxonomy" id="931172"/>
    <lineage>
        <taxon>Eukaryota</taxon>
        <taxon>Metazoa</taxon>
        <taxon>Ecdysozoa</taxon>
        <taxon>Arthropoda</taxon>
        <taxon>Chelicerata</taxon>
        <taxon>Arachnida</taxon>
        <taxon>Araneae</taxon>
        <taxon>Araneomorphae</taxon>
        <taxon>Entelegynae</taxon>
        <taxon>Araneoidea</taxon>
        <taxon>Linyphiidae</taxon>
        <taxon>Erigoninae</taxon>
        <taxon>Oedothorax</taxon>
    </lineage>
</organism>
<keyword evidence="1" id="KW-0812">Transmembrane</keyword>
<keyword evidence="3" id="KW-1185">Reference proteome</keyword>
<evidence type="ECO:0000313" key="2">
    <source>
        <dbReference type="EMBL" id="KAG8173148.1"/>
    </source>
</evidence>
<reference evidence="2 3" key="1">
    <citation type="journal article" date="2022" name="Nat. Ecol. Evol.">
        <title>A masculinizing supergene underlies an exaggerated male reproductive morph in a spider.</title>
        <authorList>
            <person name="Hendrickx F."/>
            <person name="De Corte Z."/>
            <person name="Sonet G."/>
            <person name="Van Belleghem S.M."/>
            <person name="Kostlbacher S."/>
            <person name="Vangestel C."/>
        </authorList>
    </citation>
    <scope>NUCLEOTIDE SEQUENCE [LARGE SCALE GENOMIC DNA]</scope>
    <source>
        <strain evidence="2">W744_W776</strain>
    </source>
</reference>
<feature type="non-terminal residue" evidence="2">
    <location>
        <position position="1"/>
    </location>
</feature>
<sequence length="86" mass="9712">IHRITEAGIVEKQMEYDAFRKQIKHSKAASAPPSTQRSLSFTDIQAAVQLLGAGLLAGTCCLIGEICIHRRQTSRKERKMQRRKTF</sequence>
<feature type="transmembrane region" description="Helical" evidence="1">
    <location>
        <begin position="46"/>
        <end position="68"/>
    </location>
</feature>